<dbReference type="InterPro" id="IPR016181">
    <property type="entry name" value="Acyl_CoA_acyltransferase"/>
</dbReference>
<protein>
    <submittedName>
        <fullName evidence="4">Acetyltransferase (GNAT) family protein</fullName>
    </submittedName>
</protein>
<evidence type="ECO:0000256" key="1">
    <source>
        <dbReference type="ARBA" id="ARBA00022679"/>
    </source>
</evidence>
<reference evidence="4 5" key="1">
    <citation type="submission" date="2018-02" db="EMBL/GenBank/DDBJ databases">
        <title>Genomic Encyclopedia of Archaeal and Bacterial Type Strains, Phase II (KMG-II): from individual species to whole genera.</title>
        <authorList>
            <person name="Goeker M."/>
        </authorList>
    </citation>
    <scope>NUCLEOTIDE SEQUENCE [LARGE SCALE GENOMIC DNA]</scope>
    <source>
        <strain evidence="4 5">DSM 16809</strain>
    </source>
</reference>
<dbReference type="CDD" id="cd04301">
    <property type="entry name" value="NAT_SF"/>
    <property type="match status" value="1"/>
</dbReference>
<proteinExistence type="predicted"/>
<keyword evidence="5" id="KW-1185">Reference proteome</keyword>
<dbReference type="OrthoDB" id="2352823at2"/>
<dbReference type="EMBL" id="PTJE01000001">
    <property type="protein sequence ID" value="PPK97088.1"/>
    <property type="molecule type" value="Genomic_DNA"/>
</dbReference>
<organism evidence="4 5">
    <name type="scientific">Nonlabens xylanidelens</name>
    <dbReference type="NCBI Taxonomy" id="191564"/>
    <lineage>
        <taxon>Bacteria</taxon>
        <taxon>Pseudomonadati</taxon>
        <taxon>Bacteroidota</taxon>
        <taxon>Flavobacteriia</taxon>
        <taxon>Flavobacteriales</taxon>
        <taxon>Flavobacteriaceae</taxon>
        <taxon>Nonlabens</taxon>
    </lineage>
</organism>
<gene>
    <name evidence="4" type="ORF">LY01_00915</name>
</gene>
<dbReference type="InterPro" id="IPR000182">
    <property type="entry name" value="GNAT_dom"/>
</dbReference>
<dbReference type="AlphaFoldDB" id="A0A2S6ISA3"/>
<dbReference type="GO" id="GO:0016747">
    <property type="term" value="F:acyltransferase activity, transferring groups other than amino-acyl groups"/>
    <property type="evidence" value="ECO:0007669"/>
    <property type="project" value="InterPro"/>
</dbReference>
<evidence type="ECO:0000313" key="5">
    <source>
        <dbReference type="Proteomes" id="UP000239002"/>
    </source>
</evidence>
<evidence type="ECO:0000313" key="4">
    <source>
        <dbReference type="EMBL" id="PPK97088.1"/>
    </source>
</evidence>
<comment type="caution">
    <text evidence="4">The sequence shown here is derived from an EMBL/GenBank/DDBJ whole genome shotgun (WGS) entry which is preliminary data.</text>
</comment>
<evidence type="ECO:0000256" key="2">
    <source>
        <dbReference type="ARBA" id="ARBA00023315"/>
    </source>
</evidence>
<accession>A0A2S6ISA3</accession>
<dbReference type="Proteomes" id="UP000239002">
    <property type="component" value="Unassembled WGS sequence"/>
</dbReference>
<dbReference type="SUPFAM" id="SSF55729">
    <property type="entry name" value="Acyl-CoA N-acyltransferases (Nat)"/>
    <property type="match status" value="1"/>
</dbReference>
<dbReference type="RefSeq" id="WP_104514602.1">
    <property type="nucleotide sequence ID" value="NZ_MQVW01000027.1"/>
</dbReference>
<dbReference type="PANTHER" id="PTHR43420:SF44">
    <property type="entry name" value="ACETYLTRANSFERASE YPEA"/>
    <property type="match status" value="1"/>
</dbReference>
<keyword evidence="2" id="KW-0012">Acyltransferase</keyword>
<dbReference type="InterPro" id="IPR050680">
    <property type="entry name" value="YpeA/RimI_acetyltransf"/>
</dbReference>
<evidence type="ECO:0000259" key="3">
    <source>
        <dbReference type="PROSITE" id="PS51186"/>
    </source>
</evidence>
<dbReference type="Gene3D" id="3.40.630.30">
    <property type="match status" value="1"/>
</dbReference>
<dbReference type="PANTHER" id="PTHR43420">
    <property type="entry name" value="ACETYLTRANSFERASE"/>
    <property type="match status" value="1"/>
</dbReference>
<sequence>MIEILPVTARETFPVRQPVLRKGRPIEDCHFSGDDLGTTFHLGAFEKDKIIGVATFLMNKDVHLEDIKDIKLHHCYQLRGMAVLEVAQGKGIGKKILKHAEQILKERHIEVLWFNARVNATAFYEKMNYQIVSEIFDIPGVGEHYKMIKKL</sequence>
<keyword evidence="1 4" id="KW-0808">Transferase</keyword>
<dbReference type="PROSITE" id="PS51186">
    <property type="entry name" value="GNAT"/>
    <property type="match status" value="1"/>
</dbReference>
<feature type="domain" description="N-acetyltransferase" evidence="3">
    <location>
        <begin position="2"/>
        <end position="151"/>
    </location>
</feature>
<dbReference type="Pfam" id="PF00583">
    <property type="entry name" value="Acetyltransf_1"/>
    <property type="match status" value="1"/>
</dbReference>
<name>A0A2S6ISA3_9FLAO</name>